<proteinExistence type="predicted"/>
<comment type="caution">
    <text evidence="1">The sequence shown here is derived from an EMBL/GenBank/DDBJ whole genome shotgun (WGS) entry which is preliminary data.</text>
</comment>
<dbReference type="EMBL" id="CAJVQC010000640">
    <property type="protein sequence ID" value="CAG8476414.1"/>
    <property type="molecule type" value="Genomic_DNA"/>
</dbReference>
<name>A0ACA9KJ13_9GLOM</name>
<protein>
    <submittedName>
        <fullName evidence="1">19295_t:CDS:1</fullName>
    </submittedName>
</protein>
<accession>A0ACA9KJ13</accession>
<evidence type="ECO:0000313" key="2">
    <source>
        <dbReference type="Proteomes" id="UP000789920"/>
    </source>
</evidence>
<gene>
    <name evidence="1" type="ORF">RPERSI_LOCUS793</name>
</gene>
<dbReference type="Proteomes" id="UP000789920">
    <property type="component" value="Unassembled WGS sequence"/>
</dbReference>
<keyword evidence="2" id="KW-1185">Reference proteome</keyword>
<reference evidence="1" key="1">
    <citation type="submission" date="2021-06" db="EMBL/GenBank/DDBJ databases">
        <authorList>
            <person name="Kallberg Y."/>
            <person name="Tangrot J."/>
            <person name="Rosling A."/>
        </authorList>
    </citation>
    <scope>NUCLEOTIDE SEQUENCE</scope>
    <source>
        <strain evidence="1">MA461A</strain>
    </source>
</reference>
<evidence type="ECO:0000313" key="1">
    <source>
        <dbReference type="EMBL" id="CAG8476414.1"/>
    </source>
</evidence>
<organism evidence="1 2">
    <name type="scientific">Racocetra persica</name>
    <dbReference type="NCBI Taxonomy" id="160502"/>
    <lineage>
        <taxon>Eukaryota</taxon>
        <taxon>Fungi</taxon>
        <taxon>Fungi incertae sedis</taxon>
        <taxon>Mucoromycota</taxon>
        <taxon>Glomeromycotina</taxon>
        <taxon>Glomeromycetes</taxon>
        <taxon>Diversisporales</taxon>
        <taxon>Gigasporaceae</taxon>
        <taxon>Racocetra</taxon>
    </lineage>
</organism>
<sequence length="59" mass="6756">MQWLCGTVGSEENKHHLEEINSDLSDLIGQAVDNKESEIDDDDDNNKMIENDKQEYCAE</sequence>